<dbReference type="AlphaFoldDB" id="A0A518BU88"/>
<keyword evidence="1" id="KW-1133">Transmembrane helix</keyword>
<evidence type="ECO:0000313" key="4">
    <source>
        <dbReference type="Proteomes" id="UP000320386"/>
    </source>
</evidence>
<keyword evidence="1" id="KW-0472">Membrane</keyword>
<reference evidence="3 4" key="1">
    <citation type="submission" date="2019-02" db="EMBL/GenBank/DDBJ databases">
        <title>Deep-cultivation of Planctomycetes and their phenomic and genomic characterization uncovers novel biology.</title>
        <authorList>
            <person name="Wiegand S."/>
            <person name="Jogler M."/>
            <person name="Boedeker C."/>
            <person name="Pinto D."/>
            <person name="Vollmers J."/>
            <person name="Rivas-Marin E."/>
            <person name="Kohn T."/>
            <person name="Peeters S.H."/>
            <person name="Heuer A."/>
            <person name="Rast P."/>
            <person name="Oberbeckmann S."/>
            <person name="Bunk B."/>
            <person name="Jeske O."/>
            <person name="Meyerdierks A."/>
            <person name="Storesund J.E."/>
            <person name="Kallscheuer N."/>
            <person name="Luecker S."/>
            <person name="Lage O.M."/>
            <person name="Pohl T."/>
            <person name="Merkel B.J."/>
            <person name="Hornburger P."/>
            <person name="Mueller R.-W."/>
            <person name="Bruemmer F."/>
            <person name="Labrenz M."/>
            <person name="Spormann A.M."/>
            <person name="Op den Camp H."/>
            <person name="Overmann J."/>
            <person name="Amann R."/>
            <person name="Jetten M.S.M."/>
            <person name="Mascher T."/>
            <person name="Medema M.H."/>
            <person name="Devos D.P."/>
            <person name="Kaster A.-K."/>
            <person name="Ovreas L."/>
            <person name="Rohde M."/>
            <person name="Galperin M.Y."/>
            <person name="Jogler C."/>
        </authorList>
    </citation>
    <scope>NUCLEOTIDE SEQUENCE [LARGE SCALE GENOMIC DNA]</scope>
    <source>
        <strain evidence="3 4">Pan265</strain>
    </source>
</reference>
<accession>A0A518BU88</accession>
<protein>
    <recommendedName>
        <fullName evidence="2">DUF1559 domain-containing protein</fullName>
    </recommendedName>
</protein>
<dbReference type="Pfam" id="PF07963">
    <property type="entry name" value="N_methyl"/>
    <property type="match status" value="1"/>
</dbReference>
<dbReference type="KEGG" id="mcad:Pan265_03540"/>
<dbReference type="Pfam" id="PF07596">
    <property type="entry name" value="SBP_bac_10"/>
    <property type="match status" value="1"/>
</dbReference>
<sequence>MKTTGRAFTLIELLVVISIIALLIGILLPALGAARETARRAACMSNVRQLNVGCMTYAADHDDYVPYNSMGGAWGLTTGEMLTFDDLIAEYIGNAMPENIKRLPNLSFDPAQQYQAPILACPSDDIERYPDSSRDYGIRSYLMVTGTEDLESTSTTHKVFLGVAGSLWGPNTPGLRVWQGNLSSNIQSPSNTLMLSEQHNDLNVPGGNEGDSNWLRNPSWQYFNRRLSTSGPSNPVEHLPHGGGNIGDPLDQVNGNFAYAYADGHAKMQGARETYDDEAMKDTPILPYTNVGGDWTRKTGD</sequence>
<dbReference type="InterPro" id="IPR011453">
    <property type="entry name" value="DUF1559"/>
</dbReference>
<evidence type="ECO:0000256" key="1">
    <source>
        <dbReference type="SAM" id="Phobius"/>
    </source>
</evidence>
<keyword evidence="1" id="KW-0812">Transmembrane</keyword>
<name>A0A518BU88_9BACT</name>
<dbReference type="PANTHER" id="PTHR30093:SF2">
    <property type="entry name" value="TYPE II SECRETION SYSTEM PROTEIN H"/>
    <property type="match status" value="1"/>
</dbReference>
<gene>
    <name evidence="3" type="ORF">Pan265_03540</name>
</gene>
<proteinExistence type="predicted"/>
<dbReference type="Gene3D" id="3.30.700.10">
    <property type="entry name" value="Glycoprotein, Type 4 Pilin"/>
    <property type="match status" value="1"/>
</dbReference>
<keyword evidence="4" id="KW-1185">Reference proteome</keyword>
<dbReference type="RefSeq" id="WP_236254567.1">
    <property type="nucleotide sequence ID" value="NZ_CP036280.1"/>
</dbReference>
<evidence type="ECO:0000313" key="3">
    <source>
        <dbReference type="EMBL" id="QDU70526.1"/>
    </source>
</evidence>
<dbReference type="Proteomes" id="UP000320386">
    <property type="component" value="Chromosome"/>
</dbReference>
<dbReference type="InterPro" id="IPR012902">
    <property type="entry name" value="N_methyl_site"/>
</dbReference>
<feature type="transmembrane region" description="Helical" evidence="1">
    <location>
        <begin position="7"/>
        <end position="31"/>
    </location>
</feature>
<dbReference type="EMBL" id="CP036280">
    <property type="protein sequence ID" value="QDU70526.1"/>
    <property type="molecule type" value="Genomic_DNA"/>
</dbReference>
<dbReference type="PANTHER" id="PTHR30093">
    <property type="entry name" value="GENERAL SECRETION PATHWAY PROTEIN G"/>
    <property type="match status" value="1"/>
</dbReference>
<feature type="domain" description="DUF1559" evidence="2">
    <location>
        <begin position="33"/>
        <end position="248"/>
    </location>
</feature>
<dbReference type="NCBIfam" id="TIGR02532">
    <property type="entry name" value="IV_pilin_GFxxxE"/>
    <property type="match status" value="1"/>
</dbReference>
<dbReference type="SUPFAM" id="SSF54523">
    <property type="entry name" value="Pili subunits"/>
    <property type="match status" value="1"/>
</dbReference>
<dbReference type="InterPro" id="IPR045584">
    <property type="entry name" value="Pilin-like"/>
</dbReference>
<evidence type="ECO:0000259" key="2">
    <source>
        <dbReference type="Pfam" id="PF07596"/>
    </source>
</evidence>
<organism evidence="3 4">
    <name type="scientific">Mucisphaera calidilacus</name>
    <dbReference type="NCBI Taxonomy" id="2527982"/>
    <lineage>
        <taxon>Bacteria</taxon>
        <taxon>Pseudomonadati</taxon>
        <taxon>Planctomycetota</taxon>
        <taxon>Phycisphaerae</taxon>
        <taxon>Phycisphaerales</taxon>
        <taxon>Phycisphaeraceae</taxon>
        <taxon>Mucisphaera</taxon>
    </lineage>
</organism>